<dbReference type="EMBL" id="DTFV01000127">
    <property type="protein sequence ID" value="HGI31424.1"/>
    <property type="molecule type" value="Genomic_DNA"/>
</dbReference>
<name>A0A7V4DEV6_9BACT</name>
<reference evidence="4" key="1">
    <citation type="journal article" date="2020" name="mSystems">
        <title>Genome- and Community-Level Interaction Insights into Carbon Utilization and Element Cycling Functions of Hydrothermarchaeota in Hydrothermal Sediment.</title>
        <authorList>
            <person name="Zhou Z."/>
            <person name="Liu Y."/>
            <person name="Xu W."/>
            <person name="Pan J."/>
            <person name="Luo Z.H."/>
            <person name="Li M."/>
        </authorList>
    </citation>
    <scope>NUCLEOTIDE SEQUENCE [LARGE SCALE GENOMIC DNA]</scope>
    <source>
        <strain evidence="4">SpSt-747</strain>
    </source>
</reference>
<dbReference type="AlphaFoldDB" id="A0A7V4DEV6"/>
<evidence type="ECO:0008006" key="5">
    <source>
        <dbReference type="Google" id="ProtNLM"/>
    </source>
</evidence>
<dbReference type="Gene3D" id="2.60.40.1190">
    <property type="match status" value="1"/>
</dbReference>
<protein>
    <recommendedName>
        <fullName evidence="5">Glycosyl hydrolase-like 10 domain-containing protein</fullName>
    </recommendedName>
</protein>
<dbReference type="GO" id="GO:0030246">
    <property type="term" value="F:carbohydrate binding"/>
    <property type="evidence" value="ECO:0007669"/>
    <property type="project" value="InterPro"/>
</dbReference>
<dbReference type="InterPro" id="IPR003790">
    <property type="entry name" value="GHL10"/>
</dbReference>
<keyword evidence="1" id="KW-0732">Signal</keyword>
<comment type="caution">
    <text evidence="4">The sequence shown here is derived from an EMBL/GenBank/DDBJ whole genome shotgun (WGS) entry which is preliminary data.</text>
</comment>
<evidence type="ECO:0000259" key="3">
    <source>
        <dbReference type="Pfam" id="PF06452"/>
    </source>
</evidence>
<dbReference type="GO" id="GO:0004553">
    <property type="term" value="F:hydrolase activity, hydrolyzing O-glycosyl compounds"/>
    <property type="evidence" value="ECO:0007669"/>
    <property type="project" value="InterPro"/>
</dbReference>
<proteinExistence type="predicted"/>
<evidence type="ECO:0000313" key="4">
    <source>
        <dbReference type="EMBL" id="HGI31424.1"/>
    </source>
</evidence>
<dbReference type="InterPro" id="IPR017853">
    <property type="entry name" value="GH"/>
</dbReference>
<dbReference type="InterPro" id="IPR010502">
    <property type="entry name" value="Carb-bd_dom_fam9"/>
</dbReference>
<dbReference type="PANTHER" id="PTHR43405:SF1">
    <property type="entry name" value="GLYCOSYL HYDROLASE DIGH"/>
    <property type="match status" value="1"/>
</dbReference>
<dbReference type="PANTHER" id="PTHR43405">
    <property type="entry name" value="GLYCOSYL HYDROLASE DIGH"/>
    <property type="match status" value="1"/>
</dbReference>
<dbReference type="GO" id="GO:0016052">
    <property type="term" value="P:carbohydrate catabolic process"/>
    <property type="evidence" value="ECO:0007669"/>
    <property type="project" value="InterPro"/>
</dbReference>
<dbReference type="Gene3D" id="3.20.20.80">
    <property type="entry name" value="Glycosidases"/>
    <property type="match status" value="1"/>
</dbReference>
<accession>A0A7V4DEV6</accession>
<evidence type="ECO:0000259" key="2">
    <source>
        <dbReference type="Pfam" id="PF02638"/>
    </source>
</evidence>
<dbReference type="Pfam" id="PF06452">
    <property type="entry name" value="CBM9_1"/>
    <property type="match status" value="1"/>
</dbReference>
<dbReference type="SUPFAM" id="SSF49344">
    <property type="entry name" value="CBD9-like"/>
    <property type="match status" value="1"/>
</dbReference>
<dbReference type="SUPFAM" id="SSF51445">
    <property type="entry name" value="(Trans)glycosidases"/>
    <property type="match status" value="1"/>
</dbReference>
<organism evidence="4">
    <name type="scientific">Candidatus Caldatribacterium californiense</name>
    <dbReference type="NCBI Taxonomy" id="1454726"/>
    <lineage>
        <taxon>Bacteria</taxon>
        <taxon>Pseudomonadati</taxon>
        <taxon>Atribacterota</taxon>
        <taxon>Atribacteria</taxon>
        <taxon>Atribacterales</taxon>
        <taxon>Candidatus Caldatribacteriaceae</taxon>
        <taxon>Candidatus Caldatribacterium</taxon>
    </lineage>
</organism>
<feature type="domain" description="Carbohydrate-binding" evidence="3">
    <location>
        <begin position="412"/>
        <end position="575"/>
    </location>
</feature>
<dbReference type="InterPro" id="IPR052177">
    <property type="entry name" value="Divisome_Glycosyl_Hydrolase"/>
</dbReference>
<sequence length="589" mass="66830">MLRRFLLGLLLIFGFGVLVYAGELPELRGVWIDVRSIPGDEAGVRHMVERLSQAHFNALFVESFYRGETIYPSEFLESTGLPAQMEHFRRLGFDPLRVFVEEAHRRNMQVHAWFHMFYVGLDAPGPILSAFPQWAARNRDGSSGYTQGGKWFFFVCPLHEGVLEFYKGLLGEVVERYDLDGVHFDYFRFPDPTIADTCYCEACRQAFRKVKGFDPLALDPVENFEVYREWVAFRAEGLSDFAASLSAHLRRLRPELLLSCAVKPFGFPLEGYPGFLQDWPTWGRKGIFDFLVPMTYSSRPQEFEGMLRFVRTFLRGVPFCAGVWCMGMDVATVLEEIQRARRHTPCGIVLFAYPYLGDDLLAALSRDAFATFSPPPGKEDFPHLVFSPLDPQDFLEKRRTIRAKRVDEPCAVDGVLEELWQEADWQGGFSLIVGGKPSRDTKVAVLYDEECLYVAYVLEGEPQKGKITQRDGPVFYDDSVELFLDPWASRSFFFQFAANLIGTQYDGSSFLGARFDGTWQVGVAEVMGATVVEMAIPFKTLGRGTPRVGECFGVNFCRNDLTQGEFSTWTEMPGIYGASFFFGTLEFGP</sequence>
<feature type="domain" description="Glycosyl hydrolase-like 10" evidence="2">
    <location>
        <begin position="26"/>
        <end position="299"/>
    </location>
</feature>
<gene>
    <name evidence="4" type="ORF">ENV30_09005</name>
</gene>
<dbReference type="Pfam" id="PF02638">
    <property type="entry name" value="GHL10"/>
    <property type="match status" value="1"/>
</dbReference>
<evidence type="ECO:0000256" key="1">
    <source>
        <dbReference type="ARBA" id="ARBA00022729"/>
    </source>
</evidence>